<feature type="region of interest" description="Disordered" evidence="2">
    <location>
        <begin position="477"/>
        <end position="496"/>
    </location>
</feature>
<feature type="region of interest" description="Disordered" evidence="2">
    <location>
        <begin position="1852"/>
        <end position="1878"/>
    </location>
</feature>
<dbReference type="Proteomes" id="UP000002630">
    <property type="component" value="Unassembled WGS sequence"/>
</dbReference>
<feature type="compositionally biased region" description="Basic and acidic residues" evidence="2">
    <location>
        <begin position="1260"/>
        <end position="1291"/>
    </location>
</feature>
<feature type="region of interest" description="Disordered" evidence="2">
    <location>
        <begin position="634"/>
        <end position="656"/>
    </location>
</feature>
<feature type="region of interest" description="Disordered" evidence="2">
    <location>
        <begin position="211"/>
        <end position="249"/>
    </location>
</feature>
<feature type="compositionally biased region" description="Basic residues" evidence="2">
    <location>
        <begin position="2160"/>
        <end position="2173"/>
    </location>
</feature>
<feature type="compositionally biased region" description="Low complexity" evidence="2">
    <location>
        <begin position="1143"/>
        <end position="1153"/>
    </location>
</feature>
<proteinExistence type="predicted"/>
<feature type="region of interest" description="Disordered" evidence="2">
    <location>
        <begin position="2029"/>
        <end position="2062"/>
    </location>
</feature>
<feature type="compositionally biased region" description="Polar residues" evidence="2">
    <location>
        <begin position="211"/>
        <end position="239"/>
    </location>
</feature>
<feature type="region of interest" description="Disordered" evidence="2">
    <location>
        <begin position="1197"/>
        <end position="1463"/>
    </location>
</feature>
<feature type="compositionally biased region" description="Low complexity" evidence="2">
    <location>
        <begin position="1103"/>
        <end position="1125"/>
    </location>
</feature>
<dbReference type="SMART" id="SM00248">
    <property type="entry name" value="ANK"/>
    <property type="match status" value="1"/>
</dbReference>
<feature type="region of interest" description="Disordered" evidence="2">
    <location>
        <begin position="1730"/>
        <end position="1804"/>
    </location>
</feature>
<feature type="repeat" description="ANK" evidence="1">
    <location>
        <begin position="519"/>
        <end position="551"/>
    </location>
</feature>
<feature type="compositionally biased region" description="Polar residues" evidence="2">
    <location>
        <begin position="701"/>
        <end position="728"/>
    </location>
</feature>
<feature type="region of interest" description="Disordered" evidence="2">
    <location>
        <begin position="2125"/>
        <end position="2174"/>
    </location>
</feature>
<protein>
    <submittedName>
        <fullName evidence="3">Uncharacterized protein</fullName>
    </submittedName>
</protein>
<sequence>MALSSSHAESLFSPRTPFDMLRNPSLPELLRERLESIRTAFLDSATDLPASYPRIAERVLDMASGNATCTTKLVTPAAVCCPIDRFALHVFRTAGAAGEAGSTVYTDVQELAGIGGLDTQTSENSLWSAAARAGIVDVERWVVAAVLWQAADAVASTDKSCVPAVQSPWSTEGATNVMAGDDTSDAEAVSTKAMSLWEELRDEAFRSVLTRSSKNQTHGTVPNAEPSTSSPAKAGTLSTPRKHDHQREGPLVLVGEDVVSHRVDRRALQRYEALRSVPSSFDHALTRTLVLASGTGAEAAAAAAGASPTAGDRASGDSGVGGSLDCVEDILLHNFVVAGFVDGSCLSVSDIVDAVSARRQRVALTATAGGPISGGDKEGMDNGVVSDENGHRPAKPQALTELPEDHRHRLSRGEPVPRGETLAASVIKGEEEPMSDDNAATISSMLETDVESRLLLGIPAELRGLFRAATLAGVVRKKQQQQQHGHQGSLEKDELENAERGILQVLDSNRTLETAPFSGGRTALHHAAARGDEFLVRLLLDRGCKPHLQDFEGKRASDLTRDLKCLRLLGALKKGCEPSAVSLRGRRQDEEAATASGEKEERAGEKPLSRARAMANVEFAVSFRLRGDEETVGGTLGDTVRSDGSSETPRDWKQHERAEDEQIRIIHRRGAWVNGVARSYDLRNKVLLIDEIYPEIGPRGTTATAHPTIDSSGSAENETGGAISTQGQLPDEEQLRDWRSTGGERRSYRCSRHVLDLNAQSFELGGFRRKRCCRMEGKTTARVENGVSTVVVRGRSYLDAVGAEKRGGSGNKPINLEGRDAGIQRVLDHHGVTLSACLQTFDVMQLSVRYLEEGVEFASLPQSEQDTMKADVLSQLYQATSHSPRTVPEWDELKIMIQAYGGVTSVSLSRTDESSKTPVSDGKQDLVVSAPTTAGWFSTDEVTAALTSPPTLQDSLPTATAASSSFAEPLPPSAVNLVVTLMRCNPCEVLGSLCRGIDTDGRIALIGRVENGGANSQASAIDTSGGRAGGKGGGVNDGCAFRCSLEVAWDKDEGGVFVRRFSMERDEKRPSFTLRAVGIRGFSIAQLPVTLADIDEVEDQGGIDDTSGSDTTTSHGRSRGSTNSSVTTLRSSQGGKGQPSPPASSVAGSAKSVSTEESSERATHSATLVQSAAPAERGNLIQSAAAATATTSRTATSAASVSAEAPLAKFSSAQDESEESSQKPETTAAAATATAAVAAGGIAPRGTGEGDDDFSWTSDQRLRYDGEETSEDHGRSMREDRIVESVAKENLDQPSEVAINDATKGVVSKQEGRRGAAGASSPEAQVDTNDAEGSRQAGSEVVTTNEKPASGGGLNEMAEANIDDRSRGQGETEEVNEGRREDKKHDDNEGREESTEEGAGSQEGEEEALEQQKREAEDEDGSESTRERKQLACSGNTDAGEDTRPVDTGPPLRGSDGILLRRGSTEEVVKANTTTSMDVGAVANRVPKDMITPLVKRGSEGLHSARSIGIDDGHGGSDARCATTGQVQTQALPHANREALAPDIVRADESISLQRDTGRAADPAAVLGEGASSVGMLNAAGEDLGTTPVGDAKDDGTFLKATSHRDTADEVVVEGPINNEPLGVLAVPSSHPLIGSAPGTIEDIKEVNNGDGNGDVEELLRQQDKRNSSPLTDGEGANDDGQATSATKVTPLETGEYEYAPADVLDVADEGGTKDNEGVPPRLNEEVALENEEGRAGKQHELNQTASVVDAQRLQDQTADDVNGKSEEDAVNFSQDKVAADKADQGDLNREDADRMATTSNSTDSGDLLPTNVWTFPPSFEALMTLSTANNTVECKAEGEITLEVEAATLGEEQASTHGNEGQTKKKQRATSVGSPENNVEPFWRSRYCIYRIAVEEGSQTPPVADIDLEDDDAQTRLEQLLGGSYGLTMEEVLDRFSPETDLGSGGAVVRSFTNSICELRPSLLRGQPKSTSSDDGRPGGGDSRGRSDDDSVYKAVEAALRGRGGGAEWQEVQVRVGTSRVLEVRVVTTSSDETTRGEDIVESGSNPGGPSATTSVDPPSKGAVCTSVVDCSGIDSPPALRPHILAGGVPASVADALDRAGFFTPGPAVDLAGVFAALADEAKTGGPSETHAATGISQSSPGVKQKEGTGGWPGLDRARSRRKELHVPHGARRSGSFATIHKCTVAVTGTPEDIQLDILPAVVDDQGFIGQAGVTTARLSRLRPLGTSSLRCSPAPALASEGEEAVAAERHRNNRNHSDSDSKGRESSSEEHKPENVSSQSAPSSREHGAGLTVGDRVEARYGGKSEWFPGTVREIHDVDDAHTPASTRDVVAGGGGNGGGNSGLKSKLCSVAIDYDDGDTEERVPRVRVRLVGQKQPRFLNEGDEVDVKRGKKIRSTRRLNSAATPDGQFRTTSATTVRRYTV</sequence>
<reference evidence="3 4" key="1">
    <citation type="journal article" date="2010" name="Nature">
        <title>The Ectocarpus genome and the independent evolution of multicellularity in brown algae.</title>
        <authorList>
            <person name="Cock J.M."/>
            <person name="Sterck L."/>
            <person name="Rouze P."/>
            <person name="Scornet D."/>
            <person name="Allen A.E."/>
            <person name="Amoutzias G."/>
            <person name="Anthouard V."/>
            <person name="Artiguenave F."/>
            <person name="Aury J.M."/>
            <person name="Badger J.H."/>
            <person name="Beszteri B."/>
            <person name="Billiau K."/>
            <person name="Bonnet E."/>
            <person name="Bothwell J.H."/>
            <person name="Bowler C."/>
            <person name="Boyen C."/>
            <person name="Brownlee C."/>
            <person name="Carrano C.J."/>
            <person name="Charrier B."/>
            <person name="Cho G.Y."/>
            <person name="Coelho S.M."/>
            <person name="Collen J."/>
            <person name="Corre E."/>
            <person name="Da Silva C."/>
            <person name="Delage L."/>
            <person name="Delaroque N."/>
            <person name="Dittami S.M."/>
            <person name="Doulbeau S."/>
            <person name="Elias M."/>
            <person name="Farnham G."/>
            <person name="Gachon C.M."/>
            <person name="Gschloessl B."/>
            <person name="Heesch S."/>
            <person name="Jabbari K."/>
            <person name="Jubin C."/>
            <person name="Kawai H."/>
            <person name="Kimura K."/>
            <person name="Kloareg B."/>
            <person name="Kupper F.C."/>
            <person name="Lang D."/>
            <person name="Le Bail A."/>
            <person name="Leblanc C."/>
            <person name="Lerouge P."/>
            <person name="Lohr M."/>
            <person name="Lopez P.J."/>
            <person name="Martens C."/>
            <person name="Maumus F."/>
            <person name="Michel G."/>
            <person name="Miranda-Saavedra D."/>
            <person name="Morales J."/>
            <person name="Moreau H."/>
            <person name="Motomura T."/>
            <person name="Nagasato C."/>
            <person name="Napoli C.A."/>
            <person name="Nelson D.R."/>
            <person name="Nyvall-Collen P."/>
            <person name="Peters A.F."/>
            <person name="Pommier C."/>
            <person name="Potin P."/>
            <person name="Poulain J."/>
            <person name="Quesneville H."/>
            <person name="Read B."/>
            <person name="Rensing S.A."/>
            <person name="Ritter A."/>
            <person name="Rousvoal S."/>
            <person name="Samanta M."/>
            <person name="Samson G."/>
            <person name="Schroeder D.C."/>
            <person name="Segurens B."/>
            <person name="Strittmatter M."/>
            <person name="Tonon T."/>
            <person name="Tregear J.W."/>
            <person name="Valentin K."/>
            <person name="von Dassow P."/>
            <person name="Yamagishi T."/>
            <person name="Van de Peer Y."/>
            <person name="Wincker P."/>
        </authorList>
    </citation>
    <scope>NUCLEOTIDE SEQUENCE [LARGE SCALE GENOMIC DNA]</scope>
    <source>
        <strain evidence="4">Ec32 / CCAP1310/4</strain>
    </source>
</reference>
<gene>
    <name evidence="3" type="ORF">Esi_0022_0146</name>
</gene>
<dbReference type="OrthoDB" id="539213at2759"/>
<evidence type="ECO:0000256" key="2">
    <source>
        <dbReference type="SAM" id="MobiDB-lite"/>
    </source>
</evidence>
<name>D8LIJ6_ECTSI</name>
<feature type="compositionally biased region" description="Basic and acidic residues" evidence="2">
    <location>
        <begin position="1973"/>
        <end position="1993"/>
    </location>
</feature>
<feature type="region of interest" description="Disordered" evidence="2">
    <location>
        <begin position="1098"/>
        <end position="1174"/>
    </location>
</feature>
<feature type="compositionally biased region" description="Low complexity" evidence="2">
    <location>
        <begin position="1226"/>
        <end position="1239"/>
    </location>
</feature>
<dbReference type="Pfam" id="PF00023">
    <property type="entry name" value="Ank"/>
    <property type="match status" value="1"/>
</dbReference>
<dbReference type="PROSITE" id="PS50297">
    <property type="entry name" value="ANK_REP_REGION"/>
    <property type="match status" value="1"/>
</dbReference>
<feature type="compositionally biased region" description="Basic and acidic residues" evidence="2">
    <location>
        <begin position="1732"/>
        <end position="1741"/>
    </location>
</feature>
<evidence type="ECO:0000313" key="3">
    <source>
        <dbReference type="EMBL" id="CBN80035.1"/>
    </source>
</evidence>
<keyword evidence="4" id="KW-1185">Reference proteome</keyword>
<organism evidence="3 4">
    <name type="scientific">Ectocarpus siliculosus</name>
    <name type="common">Brown alga</name>
    <name type="synonym">Conferva siliculosa</name>
    <dbReference type="NCBI Taxonomy" id="2880"/>
    <lineage>
        <taxon>Eukaryota</taxon>
        <taxon>Sar</taxon>
        <taxon>Stramenopiles</taxon>
        <taxon>Ochrophyta</taxon>
        <taxon>PX clade</taxon>
        <taxon>Phaeophyceae</taxon>
        <taxon>Ectocarpales</taxon>
        <taxon>Ectocarpaceae</taxon>
        <taxon>Ectocarpus</taxon>
    </lineage>
</organism>
<dbReference type="CDD" id="cd04508">
    <property type="entry name" value="Tudor_SF"/>
    <property type="match status" value="1"/>
</dbReference>
<feature type="region of interest" description="Disordered" evidence="2">
    <location>
        <begin position="2227"/>
        <end position="2298"/>
    </location>
</feature>
<dbReference type="EMBL" id="FN649760">
    <property type="protein sequence ID" value="CBN80035.1"/>
    <property type="molecule type" value="Genomic_DNA"/>
</dbReference>
<feature type="compositionally biased region" description="Basic and acidic residues" evidence="2">
    <location>
        <begin position="1778"/>
        <end position="1795"/>
    </location>
</feature>
<keyword evidence="1" id="KW-0040">ANK repeat</keyword>
<dbReference type="SUPFAM" id="SSF48403">
    <property type="entry name" value="Ankyrin repeat"/>
    <property type="match status" value="1"/>
</dbReference>
<evidence type="ECO:0000256" key="1">
    <source>
        <dbReference type="PROSITE-ProRule" id="PRU00023"/>
    </source>
</evidence>
<feature type="region of interest" description="Disordered" evidence="2">
    <location>
        <begin position="1665"/>
        <end position="1697"/>
    </location>
</feature>
<feature type="region of interest" description="Disordered" evidence="2">
    <location>
        <begin position="700"/>
        <end position="734"/>
    </location>
</feature>
<feature type="compositionally biased region" description="Basic and acidic residues" evidence="2">
    <location>
        <begin position="1362"/>
        <end position="1393"/>
    </location>
</feature>
<dbReference type="Gene3D" id="1.25.40.20">
    <property type="entry name" value="Ankyrin repeat-containing domain"/>
    <property type="match status" value="1"/>
</dbReference>
<feature type="compositionally biased region" description="Basic and acidic residues" evidence="2">
    <location>
        <begin position="2248"/>
        <end position="2276"/>
    </location>
</feature>
<dbReference type="Gene3D" id="2.30.30.140">
    <property type="match status" value="1"/>
</dbReference>
<dbReference type="InterPro" id="IPR036770">
    <property type="entry name" value="Ankyrin_rpt-contain_sf"/>
</dbReference>
<dbReference type="InParanoid" id="D8LIJ6"/>
<evidence type="ECO:0000313" key="4">
    <source>
        <dbReference type="Proteomes" id="UP000002630"/>
    </source>
</evidence>
<feature type="compositionally biased region" description="Basic and acidic residues" evidence="2">
    <location>
        <begin position="597"/>
        <end position="608"/>
    </location>
</feature>
<feature type="region of interest" description="Disordered" evidence="2">
    <location>
        <begin position="1961"/>
        <end position="1993"/>
    </location>
</feature>
<dbReference type="InterPro" id="IPR002110">
    <property type="entry name" value="Ankyrin_rpt"/>
</dbReference>
<dbReference type="PROSITE" id="PS50088">
    <property type="entry name" value="ANK_REPEAT"/>
    <property type="match status" value="1"/>
</dbReference>
<feature type="region of interest" description="Disordered" evidence="2">
    <location>
        <begin position="581"/>
        <end position="609"/>
    </location>
</feature>
<accession>D8LIJ6</accession>